<evidence type="ECO:0000256" key="2">
    <source>
        <dbReference type="SAM" id="SignalP"/>
    </source>
</evidence>
<feature type="domain" description="DUF4382" evidence="3">
    <location>
        <begin position="52"/>
        <end position="204"/>
    </location>
</feature>
<dbReference type="RefSeq" id="WP_099874355.1">
    <property type="nucleotide sequence ID" value="NZ_CP024608.1"/>
</dbReference>
<protein>
    <recommendedName>
        <fullName evidence="3">DUF4382 domain-containing protein</fullName>
    </recommendedName>
</protein>
<feature type="compositionally biased region" description="Gly residues" evidence="1">
    <location>
        <begin position="27"/>
        <end position="40"/>
    </location>
</feature>
<dbReference type="OrthoDB" id="2111471at2"/>
<dbReference type="Proteomes" id="UP000229897">
    <property type="component" value="Chromosome"/>
</dbReference>
<gene>
    <name evidence="4" type="ORF">CR152_07515</name>
</gene>
<accession>A0A2D2DHB8</accession>
<keyword evidence="2" id="KW-0732">Signal</keyword>
<dbReference type="EMBL" id="CP024608">
    <property type="protein sequence ID" value="ATQ74371.1"/>
    <property type="molecule type" value="Genomic_DNA"/>
</dbReference>
<name>A0A2D2DHB8_9BURK</name>
<feature type="chain" id="PRO_5013595111" description="DUF4382 domain-containing protein" evidence="2">
    <location>
        <begin position="17"/>
        <end position="417"/>
    </location>
</feature>
<evidence type="ECO:0000313" key="4">
    <source>
        <dbReference type="EMBL" id="ATQ74371.1"/>
    </source>
</evidence>
<reference evidence="4" key="1">
    <citation type="submission" date="2017-10" db="EMBL/GenBank/DDBJ databases">
        <title>Massilia psychrophilum sp. nov., a novel purple-pigmented bacterium isolated from Tianshan glacier, Xinjiang Municipality, China.</title>
        <authorList>
            <person name="Wang H."/>
        </authorList>
    </citation>
    <scope>NUCLEOTIDE SEQUENCE [LARGE SCALE GENOMIC DNA]</scope>
    <source>
        <strain evidence="4">B2</strain>
    </source>
</reference>
<feature type="signal peptide" evidence="2">
    <location>
        <begin position="1"/>
        <end position="16"/>
    </location>
</feature>
<dbReference type="InterPro" id="IPR025491">
    <property type="entry name" value="DUF4382"/>
</dbReference>
<dbReference type="AlphaFoldDB" id="A0A2D2DHB8"/>
<feature type="region of interest" description="Disordered" evidence="1">
    <location>
        <begin position="27"/>
        <end position="53"/>
    </location>
</feature>
<evidence type="ECO:0000259" key="3">
    <source>
        <dbReference type="Pfam" id="PF14321"/>
    </source>
</evidence>
<evidence type="ECO:0000256" key="1">
    <source>
        <dbReference type="SAM" id="MobiDB-lite"/>
    </source>
</evidence>
<evidence type="ECO:0000313" key="5">
    <source>
        <dbReference type="Proteomes" id="UP000229897"/>
    </source>
</evidence>
<dbReference type="KEGG" id="mass:CR152_07515"/>
<proteinExistence type="predicted"/>
<keyword evidence="5" id="KW-1185">Reference proteome</keyword>
<dbReference type="Pfam" id="PF14321">
    <property type="entry name" value="DUF4382"/>
    <property type="match status" value="1"/>
</dbReference>
<sequence length="417" mass="41413">MKSTFIRLSTATTVFAALALTACGGGGGNPGTNRPGGSGNGTTTPPALGGTSGTLNVSLTDAPACGFDAVNVTISKVRVHQNASAADADAGWSEVVLAPPRKINLLNLTNGKLDPLGSTSVPSGRYNQVRLVLDPNTGAGLANTVTPTATKVETTLETPSAIQSGVKIASNFEVVAGQAYGLVLDFDACRSVITKAAGGYLLAPVVTVVPGAANGITGYVSTTFARDGVVVSAQQNGNVIGSTIADPATGAFSLSRLNPGAYDVVLVGSGHAAAVIGAVPVASTTGTTAVSTAAAPINMPASLMRTISGTVTLLPANATVMPFVKMMQTISGGKNVVIQARDTGTGGSYAINALPVAAPQYANYGASLPLTFGPVTPVQGLGGYRVDALATGYATKSVAVVDVAAGDKANVNLQLTP</sequence>
<dbReference type="PROSITE" id="PS51257">
    <property type="entry name" value="PROKAR_LIPOPROTEIN"/>
    <property type="match status" value="1"/>
</dbReference>
<organism evidence="4 5">
    <name type="scientific">Massilia violaceinigra</name>
    <dbReference type="NCBI Taxonomy" id="2045208"/>
    <lineage>
        <taxon>Bacteria</taxon>
        <taxon>Pseudomonadati</taxon>
        <taxon>Pseudomonadota</taxon>
        <taxon>Betaproteobacteria</taxon>
        <taxon>Burkholderiales</taxon>
        <taxon>Oxalobacteraceae</taxon>
        <taxon>Telluria group</taxon>
        <taxon>Massilia</taxon>
    </lineage>
</organism>